<dbReference type="Proteomes" id="UP000014559">
    <property type="component" value="Unassembled WGS sequence"/>
</dbReference>
<dbReference type="InterPro" id="IPR041162">
    <property type="entry name" value="Bact_HORMA_1"/>
</dbReference>
<dbReference type="RefSeq" id="WP_004777377.1">
    <property type="nucleotide sequence ID" value="NZ_BGNT01000004.1"/>
</dbReference>
<sequence length="173" mass="19656">MSSYSYTQSETTTFTLTHAKHIAAKVATDLKRIQRFYQSPNDGHIEQYQNEIIALLKAGYLEKVTYGFKKNGAFIEPAISYTAQELSQNQSVNDDDPGKIRPGANIIGATFSSYLIYSSKWHDLTYSQQQEFEKNLPFQRSEMPEPDINGYLENDRTYSAGGRALNRSSVRSF</sequence>
<evidence type="ECO:0000313" key="2">
    <source>
        <dbReference type="EMBL" id="EPG36834.1"/>
    </source>
</evidence>
<dbReference type="Pfam" id="PF18138">
    <property type="entry name" value="bacHORMA_1"/>
    <property type="match status" value="1"/>
</dbReference>
<evidence type="ECO:0000259" key="1">
    <source>
        <dbReference type="Pfam" id="PF18138"/>
    </source>
</evidence>
<dbReference type="PATRIC" id="fig|1217696.3.peg.2490"/>
<accession>S3TAZ7</accession>
<reference evidence="2 3" key="1">
    <citation type="submission" date="2013-06" db="EMBL/GenBank/DDBJ databases">
        <title>The Genome Sequence of Acinetobacter sp. NIPH 2036.</title>
        <authorList>
            <consortium name="The Broad Institute Genome Sequencing Platform"/>
            <consortium name="The Broad Institute Genome Sequencing Center for Infectious Disease"/>
            <person name="Cerqueira G."/>
            <person name="Feldgarden M."/>
            <person name="Courvalin P."/>
            <person name="Perichon B."/>
            <person name="Grillot-Courvalin C."/>
            <person name="Clermont D."/>
            <person name="Rocha E."/>
            <person name="Yoon E.-J."/>
            <person name="Nemec A."/>
            <person name="Young S.K."/>
            <person name="Zeng Q."/>
            <person name="Gargeya S."/>
            <person name="Fitzgerald M."/>
            <person name="Abouelleil A."/>
            <person name="Alvarado L."/>
            <person name="Berlin A.M."/>
            <person name="Chapman S.B."/>
            <person name="Dewar J."/>
            <person name="Goldberg J."/>
            <person name="Griggs A."/>
            <person name="Gujja S."/>
            <person name="Hansen M."/>
            <person name="Howarth C."/>
            <person name="Imamovic A."/>
            <person name="Larimer J."/>
            <person name="McCowan C."/>
            <person name="Murphy C."/>
            <person name="Pearson M."/>
            <person name="Priest M."/>
            <person name="Roberts A."/>
            <person name="Saif S."/>
            <person name="Shea T."/>
            <person name="Sykes S."/>
            <person name="Wortman J."/>
            <person name="Nusbaum C."/>
            <person name="Birren B."/>
        </authorList>
    </citation>
    <scope>NUCLEOTIDE SEQUENCE [LARGE SCALE GENOMIC DNA]</scope>
    <source>
        <strain evidence="2 3">NIPH 2036</strain>
    </source>
</reference>
<dbReference type="AlphaFoldDB" id="S3TAZ7"/>
<comment type="caution">
    <text evidence="2">The sequence shown here is derived from an EMBL/GenBank/DDBJ whole genome shotgun (WGS) entry which is preliminary data.</text>
</comment>
<dbReference type="EMBL" id="ATGK01000013">
    <property type="protein sequence ID" value="EPG36834.1"/>
    <property type="molecule type" value="Genomic_DNA"/>
</dbReference>
<name>S3TAZ7_9GAMM</name>
<protein>
    <recommendedName>
        <fullName evidence="1">Bacterial HORMA domain-containing protein</fullName>
    </recommendedName>
</protein>
<feature type="domain" description="Bacterial HORMA" evidence="1">
    <location>
        <begin position="4"/>
        <end position="171"/>
    </location>
</feature>
<dbReference type="GeneID" id="45417256"/>
<gene>
    <name evidence="2" type="ORF">F907_02531</name>
</gene>
<evidence type="ECO:0000313" key="3">
    <source>
        <dbReference type="Proteomes" id="UP000014559"/>
    </source>
</evidence>
<dbReference type="HOGENOM" id="CLU_1561678_0_0_6"/>
<proteinExistence type="predicted"/>
<organism evidence="2 3">
    <name type="scientific">Acinetobacter colistiniresistens</name>
    <dbReference type="NCBI Taxonomy" id="280145"/>
    <lineage>
        <taxon>Bacteria</taxon>
        <taxon>Pseudomonadati</taxon>
        <taxon>Pseudomonadota</taxon>
        <taxon>Gammaproteobacteria</taxon>
        <taxon>Moraxellales</taxon>
        <taxon>Moraxellaceae</taxon>
        <taxon>Acinetobacter</taxon>
    </lineage>
</organism>